<name>A0A1Y5P2J8_9MICO</name>
<dbReference type="EMBL" id="FLQR01000007">
    <property type="protein sequence ID" value="SBS72883.1"/>
    <property type="molecule type" value="Genomic_DNA"/>
</dbReference>
<feature type="transmembrane region" description="Helical" evidence="1">
    <location>
        <begin position="20"/>
        <end position="43"/>
    </location>
</feature>
<proteinExistence type="predicted"/>
<dbReference type="RefSeq" id="WP_295576203.1">
    <property type="nucleotide sequence ID" value="NZ_FLQR01000007.1"/>
</dbReference>
<reference evidence="2" key="1">
    <citation type="submission" date="2016-03" db="EMBL/GenBank/DDBJ databases">
        <authorList>
            <person name="Ploux O."/>
        </authorList>
    </citation>
    <scope>NUCLEOTIDE SEQUENCE</scope>
    <source>
        <strain evidence="2">UC1</strain>
    </source>
</reference>
<accession>A0A1Y5P2J8</accession>
<keyword evidence="1" id="KW-0472">Membrane</keyword>
<gene>
    <name evidence="2" type="ORF">MIPYR_30276</name>
</gene>
<organism evidence="2">
    <name type="scientific">uncultured Microbacterium sp</name>
    <dbReference type="NCBI Taxonomy" id="191216"/>
    <lineage>
        <taxon>Bacteria</taxon>
        <taxon>Bacillati</taxon>
        <taxon>Actinomycetota</taxon>
        <taxon>Actinomycetes</taxon>
        <taxon>Micrococcales</taxon>
        <taxon>Microbacteriaceae</taxon>
        <taxon>Microbacterium</taxon>
        <taxon>environmental samples</taxon>
    </lineage>
</organism>
<keyword evidence="1" id="KW-0812">Transmembrane</keyword>
<evidence type="ECO:0000256" key="1">
    <source>
        <dbReference type="SAM" id="Phobius"/>
    </source>
</evidence>
<protein>
    <submittedName>
        <fullName evidence="2">Uncharacterized protein</fullName>
    </submittedName>
</protein>
<dbReference type="AlphaFoldDB" id="A0A1Y5P2J8"/>
<evidence type="ECO:0000313" key="2">
    <source>
        <dbReference type="EMBL" id="SBS72883.1"/>
    </source>
</evidence>
<keyword evidence="1" id="KW-1133">Transmembrane helix</keyword>
<sequence length="44" mass="4597">MSDQDEYAGFGDKRAARMKVIAWTVIAALIIVGGGATVLALLFG</sequence>